<gene>
    <name evidence="2" type="ORF">HINF_LOCUS43722</name>
    <name evidence="3" type="ORF">HINF_LOCUS76263</name>
</gene>
<keyword evidence="1" id="KW-0812">Transmembrane</keyword>
<evidence type="ECO:0000313" key="2">
    <source>
        <dbReference type="EMBL" id="CAI9956077.1"/>
    </source>
</evidence>
<dbReference type="EMBL" id="CATOUU010000870">
    <property type="protein sequence ID" value="CAI9956077.1"/>
    <property type="molecule type" value="Genomic_DNA"/>
</dbReference>
<dbReference type="AlphaFoldDB" id="A0AA86QGW9"/>
<evidence type="ECO:0000313" key="3">
    <source>
        <dbReference type="EMBL" id="CAL6111159.1"/>
    </source>
</evidence>
<keyword evidence="1" id="KW-1133">Transmembrane helix</keyword>
<dbReference type="Proteomes" id="UP001642409">
    <property type="component" value="Unassembled WGS sequence"/>
</dbReference>
<reference evidence="3 4" key="2">
    <citation type="submission" date="2024-07" db="EMBL/GenBank/DDBJ databases">
        <authorList>
            <person name="Akdeniz Z."/>
        </authorList>
    </citation>
    <scope>NUCLEOTIDE SEQUENCE [LARGE SCALE GENOMIC DNA]</scope>
</reference>
<evidence type="ECO:0000313" key="4">
    <source>
        <dbReference type="Proteomes" id="UP001642409"/>
    </source>
</evidence>
<keyword evidence="4" id="KW-1185">Reference proteome</keyword>
<name>A0AA86QGW9_9EUKA</name>
<sequence length="1145" mass="124810">MSQVNKRCVFNCSSEDYGRLTNLAENSCEQICSNGYANVARLKCVDDCYTKDNHSAIHIDNKTCITTCTFQTNFLSTNLKFCVDSCYNDDSHSAINYEKTKCVPSCPPSTYLSVNKEFCVKNCYNEDSNSMLSLNKSICVTSCFESPNQNGYQTNDSTMCVASCYDDDNHHVLNVAKTQCHQNCDGAFYSVDKKFCVANCKTDQNVLADLGINNCVQTCTSGYVDITSDHCTANCTADNASTFTDLKQKKCVDLCIEGYLNVANLACVAECFTNDHSVLNAAKDKCISACNNLTEFLTVNKKNCVVNCKKDDKSFLNMDNTCVSQCKNSYVNWNSEKCVTDCHADYSDSALSLDQTVCETTCSSDSFKNKAGTHCVSNCYFDDSHAVVNLQGTNCEASCSDGFMDLLQRNCISICVGFGVVTSGSQCACGFMFKLVNGQCVCDIDKGYLYNNAIKSCICDVNKGFQYYPDATTQKCNCDTSKGYNSVVNNYKCDCDTARGFLIASQNSQCNCDVSQGFLLAAVNYVCQCNVNQGFLQSAVGFVCTCDPLKGFTSLAVLNGANKECRCLESTGFQLQPIQFTCVCRNDKYLEIVPGSKSQCRCIAGRYMANAASLTCSSCTDPNTVPNALRTQCECDAANGFKNDTGTCVCIGTTQYKFLNIVGNKCTQCDERSQFKQNVNLQGKCECWSDKYVLSLDQTKCISTCDAGQFMSVDKKSCVPSCGSHQLVQPGTTDQCMCISTHYWTGSQCVQCGLNQIQGPSGSCVCVTGYGGVGCTQCTSGYVKSVLNTSCILIGQCTNFISVDKMYCVLNCSYKTGITYFIQNGQSNCVSSCQNGEHLNYTNGQIMCSSETIVGLLTVEMRVNGVTGNIYLKLCNTVTGTNGHTYFLDNTKTKCVSQCSFNDMIISIGGEKMCRNCSVLIQNSVVSADYSKCICQGTTPKLSLMGQVCQYSCGTNEVYDTTSQKCVCTADASIVNNLCSCNSNFISVNNLCVACGQYEVPNKQNNLCVCKIALALDKKSCVPECGPNENNVNGSCQCSFKQNSKGHCEANKSARDAIIIASVCIFITLVLCIVALYIYSKRDKSKVDREVVINTQNVDDSNVSQPQNDENADQLDNSLILNLSDTTQDTATKQYVVDESLFIDL</sequence>
<keyword evidence="1" id="KW-0472">Membrane</keyword>
<proteinExistence type="predicted"/>
<organism evidence="2">
    <name type="scientific">Hexamita inflata</name>
    <dbReference type="NCBI Taxonomy" id="28002"/>
    <lineage>
        <taxon>Eukaryota</taxon>
        <taxon>Metamonada</taxon>
        <taxon>Diplomonadida</taxon>
        <taxon>Hexamitidae</taxon>
        <taxon>Hexamitinae</taxon>
        <taxon>Hexamita</taxon>
    </lineage>
</organism>
<accession>A0AA86QGW9</accession>
<reference evidence="2" key="1">
    <citation type="submission" date="2023-06" db="EMBL/GenBank/DDBJ databases">
        <authorList>
            <person name="Kurt Z."/>
        </authorList>
    </citation>
    <scope>NUCLEOTIDE SEQUENCE</scope>
</reference>
<feature type="transmembrane region" description="Helical" evidence="1">
    <location>
        <begin position="1057"/>
        <end position="1079"/>
    </location>
</feature>
<comment type="caution">
    <text evidence="2">The sequence shown here is derived from an EMBL/GenBank/DDBJ whole genome shotgun (WGS) entry which is preliminary data.</text>
</comment>
<evidence type="ECO:0000256" key="1">
    <source>
        <dbReference type="SAM" id="Phobius"/>
    </source>
</evidence>
<dbReference type="EMBL" id="CAXDID020000702">
    <property type="protein sequence ID" value="CAL6111159.1"/>
    <property type="molecule type" value="Genomic_DNA"/>
</dbReference>
<protein>
    <submittedName>
        <fullName evidence="2">Proprotein convertase subtilisin/kexin type 5-like</fullName>
    </submittedName>
    <submittedName>
        <fullName evidence="3">Proprotein_convertase subtilisin/kexin type 5-like</fullName>
    </submittedName>
</protein>